<comment type="similarity">
    <text evidence="1">Belongs to the universal ribosomal protein uS10 family.</text>
</comment>
<evidence type="ECO:0000256" key="1">
    <source>
        <dbReference type="ARBA" id="ARBA00007102"/>
    </source>
</evidence>
<dbReference type="InterPro" id="IPR027486">
    <property type="entry name" value="Ribosomal_uS10_dom"/>
</dbReference>
<evidence type="ECO:0000256" key="4">
    <source>
        <dbReference type="SAM" id="MobiDB-lite"/>
    </source>
</evidence>
<dbReference type="GO" id="GO:1990904">
    <property type="term" value="C:ribonucleoprotein complex"/>
    <property type="evidence" value="ECO:0007669"/>
    <property type="project" value="UniProtKB-KW"/>
</dbReference>
<dbReference type="GO" id="GO:0006412">
    <property type="term" value="P:translation"/>
    <property type="evidence" value="ECO:0007669"/>
    <property type="project" value="InterPro"/>
</dbReference>
<dbReference type="GO" id="GO:0003735">
    <property type="term" value="F:structural constituent of ribosome"/>
    <property type="evidence" value="ECO:0007669"/>
    <property type="project" value="InterPro"/>
</dbReference>
<dbReference type="Gene3D" id="3.30.70.600">
    <property type="entry name" value="Ribosomal protein S10 domain"/>
    <property type="match status" value="1"/>
</dbReference>
<dbReference type="eggNOG" id="ENOG502S5UJ">
    <property type="taxonomic scope" value="Eukaryota"/>
</dbReference>
<dbReference type="Proteomes" id="UP000030689">
    <property type="component" value="Unassembled WGS sequence"/>
</dbReference>
<evidence type="ECO:0000313" key="6">
    <source>
        <dbReference type="EMBL" id="ESQ47638.1"/>
    </source>
</evidence>
<reference evidence="6 7" key="1">
    <citation type="journal article" date="2013" name="Front. Plant Sci.">
        <title>The Reference Genome of the Halophytic Plant Eutrema salsugineum.</title>
        <authorList>
            <person name="Yang R."/>
            <person name="Jarvis D.E."/>
            <person name="Chen H."/>
            <person name="Beilstein M.A."/>
            <person name="Grimwood J."/>
            <person name="Jenkins J."/>
            <person name="Shu S."/>
            <person name="Prochnik S."/>
            <person name="Xin M."/>
            <person name="Ma C."/>
            <person name="Schmutz J."/>
            <person name="Wing R.A."/>
            <person name="Mitchell-Olds T."/>
            <person name="Schumaker K.S."/>
            <person name="Wang X."/>
        </authorList>
    </citation>
    <scope>NUCLEOTIDE SEQUENCE [LARGE SCALE GENOMIC DNA]</scope>
</reference>
<dbReference type="OMA" id="QAWCLPP"/>
<evidence type="ECO:0000259" key="5">
    <source>
        <dbReference type="SMART" id="SM01403"/>
    </source>
</evidence>
<dbReference type="Gramene" id="ESQ47638">
    <property type="protein sequence ID" value="ESQ47638"/>
    <property type="gene ID" value="EUTSA_v10021368mg"/>
</dbReference>
<dbReference type="KEGG" id="eus:EUTSA_v10021368mg"/>
<keyword evidence="3" id="KW-0687">Ribonucleoprotein</keyword>
<dbReference type="GO" id="GO:0005739">
    <property type="term" value="C:mitochondrion"/>
    <property type="evidence" value="ECO:0007669"/>
    <property type="project" value="EnsemblPlants"/>
</dbReference>
<dbReference type="InterPro" id="IPR001848">
    <property type="entry name" value="Ribosomal_uS10"/>
</dbReference>
<dbReference type="PRINTS" id="PR00971">
    <property type="entry name" value="RIBOSOMALS10"/>
</dbReference>
<dbReference type="SUPFAM" id="SSF54999">
    <property type="entry name" value="Ribosomal protein S10"/>
    <property type="match status" value="1"/>
</dbReference>
<evidence type="ECO:0000256" key="3">
    <source>
        <dbReference type="ARBA" id="ARBA00023274"/>
    </source>
</evidence>
<accession>V4M5S5</accession>
<organism evidence="6 7">
    <name type="scientific">Eutrema salsugineum</name>
    <name type="common">Saltwater cress</name>
    <name type="synonym">Sisymbrium salsugineum</name>
    <dbReference type="NCBI Taxonomy" id="72664"/>
    <lineage>
        <taxon>Eukaryota</taxon>
        <taxon>Viridiplantae</taxon>
        <taxon>Streptophyta</taxon>
        <taxon>Embryophyta</taxon>
        <taxon>Tracheophyta</taxon>
        <taxon>Spermatophyta</taxon>
        <taxon>Magnoliopsida</taxon>
        <taxon>eudicotyledons</taxon>
        <taxon>Gunneridae</taxon>
        <taxon>Pentapetalae</taxon>
        <taxon>rosids</taxon>
        <taxon>malvids</taxon>
        <taxon>Brassicales</taxon>
        <taxon>Brassicaceae</taxon>
        <taxon>Eutremeae</taxon>
        <taxon>Eutrema</taxon>
    </lineage>
</organism>
<dbReference type="PANTHER" id="PTHR11700">
    <property type="entry name" value="30S RIBOSOMAL PROTEIN S10 FAMILY MEMBER"/>
    <property type="match status" value="1"/>
</dbReference>
<dbReference type="Pfam" id="PF00338">
    <property type="entry name" value="Ribosomal_S10"/>
    <property type="match status" value="1"/>
</dbReference>
<sequence>MITGILRRSSLPSRRTLSAALTSIDSCLSHSFTSAATGISVERNLIGIGSNVSGDFISGFAPASSPNSIGIRARDFHIRSEPAMVFPARIAFQGYATERESSVGDSKSVSKIRISPKNAKQSSKKVIAPQKKEGEESTSKIKGTRICIAIRSFDNPEKQAWCLPPHSRKVAMPDTRVLYTVLRSPHVDKKSREQFEMRFKKRFLVIRAQSHELSKKLFWLKRYRILGAQYELQFHCKTRLDMAPVLGNINGSSIGQ</sequence>
<proteinExistence type="inferred from homology"/>
<dbReference type="STRING" id="72664.V4M5S5"/>
<feature type="domain" description="Small ribosomal subunit protein uS10" evidence="5">
    <location>
        <begin position="147"/>
        <end position="233"/>
    </location>
</feature>
<dbReference type="SMART" id="SM01403">
    <property type="entry name" value="Ribosomal_S10"/>
    <property type="match status" value="1"/>
</dbReference>
<dbReference type="EMBL" id="KI517408">
    <property type="protein sequence ID" value="ESQ47638.1"/>
    <property type="molecule type" value="Genomic_DNA"/>
</dbReference>
<dbReference type="AlphaFoldDB" id="V4M5S5"/>
<dbReference type="OrthoDB" id="366214at2759"/>
<dbReference type="InterPro" id="IPR036838">
    <property type="entry name" value="Ribosomal_uS10_dom_sf"/>
</dbReference>
<dbReference type="GO" id="GO:0005840">
    <property type="term" value="C:ribosome"/>
    <property type="evidence" value="ECO:0007669"/>
    <property type="project" value="UniProtKB-KW"/>
</dbReference>
<keyword evidence="7" id="KW-1185">Reference proteome</keyword>
<gene>
    <name evidence="6" type="ORF">EUTSA_v10021368mg</name>
</gene>
<name>V4M5S5_EUTSA</name>
<evidence type="ECO:0000256" key="2">
    <source>
        <dbReference type="ARBA" id="ARBA00022980"/>
    </source>
</evidence>
<evidence type="ECO:0000313" key="7">
    <source>
        <dbReference type="Proteomes" id="UP000030689"/>
    </source>
</evidence>
<keyword evidence="2" id="KW-0689">Ribosomal protein</keyword>
<dbReference type="GO" id="GO:0003729">
    <property type="term" value="F:mRNA binding"/>
    <property type="evidence" value="ECO:0007669"/>
    <property type="project" value="EnsemblPlants"/>
</dbReference>
<feature type="region of interest" description="Disordered" evidence="4">
    <location>
        <begin position="106"/>
        <end position="138"/>
    </location>
</feature>
<protein>
    <recommendedName>
        <fullName evidence="5">Small ribosomal subunit protein uS10 domain-containing protein</fullName>
    </recommendedName>
</protein>